<feature type="transmembrane region" description="Helical" evidence="7">
    <location>
        <begin position="72"/>
        <end position="94"/>
    </location>
</feature>
<name>A0A8S1IQX6_9CHLO</name>
<sequence length="541" mass="57430">MKAVEHGKQSANGDGIHMEEVVPFLGPGGADSPERGAPADGGRPRRRVADVGEEFAVDDAVEAVGMGRFQALLLLVVGTCVAGKGATITLGAFIFPGAKCDFNLTHSQESKLTVWVFIGVTVGSFVWGLIGDMAGRRISIVVATLGGIVMSCAATLAPNIQWLSASLLILGFTMAGQLTDLAYLLEYTPAAYRGKFALALGLAWAIGTTGDAALAWLIMPAYGWRALVVVTNIPYAIAVLLLLLVPESARYLIVKGRQDDARKALDRMARMNGAVLPRDAQLVSPAIKSGNKKLSLNGLFEKSISSLSKMFDCSSLRMSVLVMHIWVVGGFIYTTMLLMNTEVHASKSSCTGDHTMPLHLSDRNYREILIVSCADLVGQFLPLLIIDRLGRQWSMFALFLGAFASMLPILVARPDPTASLFGIRAFAQSVQLVVGVYTSEAYPTDIRAFALGMGHTISSIGSVGVPLVAQGVLHKYGIRASIGVLVALLATGAAAAVGLPIDTTGKPLEDTVDEGGRRKSKAHDQQSEQLRCVSISSSKAK</sequence>
<evidence type="ECO:0000256" key="7">
    <source>
        <dbReference type="SAM" id="Phobius"/>
    </source>
</evidence>
<feature type="transmembrane region" description="Helical" evidence="7">
    <location>
        <begin position="449"/>
        <end position="472"/>
    </location>
</feature>
<dbReference type="GO" id="GO:0016020">
    <property type="term" value="C:membrane"/>
    <property type="evidence" value="ECO:0007669"/>
    <property type="project" value="UniProtKB-SubCell"/>
</dbReference>
<evidence type="ECO:0000256" key="4">
    <source>
        <dbReference type="ARBA" id="ARBA00022989"/>
    </source>
</evidence>
<reference evidence="9" key="1">
    <citation type="submission" date="2020-12" db="EMBL/GenBank/DDBJ databases">
        <authorList>
            <person name="Iha C."/>
        </authorList>
    </citation>
    <scope>NUCLEOTIDE SEQUENCE</scope>
</reference>
<organism evidence="9 10">
    <name type="scientific">Ostreobium quekettii</name>
    <dbReference type="NCBI Taxonomy" id="121088"/>
    <lineage>
        <taxon>Eukaryota</taxon>
        <taxon>Viridiplantae</taxon>
        <taxon>Chlorophyta</taxon>
        <taxon>core chlorophytes</taxon>
        <taxon>Ulvophyceae</taxon>
        <taxon>TCBD clade</taxon>
        <taxon>Bryopsidales</taxon>
        <taxon>Ostreobineae</taxon>
        <taxon>Ostreobiaceae</taxon>
        <taxon>Ostreobium</taxon>
    </lineage>
</organism>
<feature type="region of interest" description="Disordered" evidence="6">
    <location>
        <begin position="22"/>
        <end position="45"/>
    </location>
</feature>
<gene>
    <name evidence="9" type="ORF">OSTQU699_LOCUS2931</name>
</gene>
<feature type="compositionally biased region" description="Basic and acidic residues" evidence="6">
    <location>
        <begin position="514"/>
        <end position="526"/>
    </location>
</feature>
<accession>A0A8S1IQX6</accession>
<evidence type="ECO:0000313" key="10">
    <source>
        <dbReference type="Proteomes" id="UP000708148"/>
    </source>
</evidence>
<dbReference type="AlphaFoldDB" id="A0A8S1IQX6"/>
<feature type="transmembrane region" description="Helical" evidence="7">
    <location>
        <begin position="114"/>
        <end position="131"/>
    </location>
</feature>
<evidence type="ECO:0000256" key="5">
    <source>
        <dbReference type="ARBA" id="ARBA00023136"/>
    </source>
</evidence>
<feature type="transmembrane region" description="Helical" evidence="7">
    <location>
        <begin position="138"/>
        <end position="156"/>
    </location>
</feature>
<dbReference type="Gene3D" id="1.20.1250.20">
    <property type="entry name" value="MFS general substrate transporter like domains"/>
    <property type="match status" value="1"/>
</dbReference>
<keyword evidence="2" id="KW-0813">Transport</keyword>
<feature type="transmembrane region" description="Helical" evidence="7">
    <location>
        <begin position="478"/>
        <end position="499"/>
    </location>
</feature>
<dbReference type="GO" id="GO:0022857">
    <property type="term" value="F:transmembrane transporter activity"/>
    <property type="evidence" value="ECO:0007669"/>
    <property type="project" value="InterPro"/>
</dbReference>
<evidence type="ECO:0000256" key="6">
    <source>
        <dbReference type="SAM" id="MobiDB-lite"/>
    </source>
</evidence>
<protein>
    <recommendedName>
        <fullName evidence="8">Major facilitator superfamily (MFS) profile domain-containing protein</fullName>
    </recommendedName>
</protein>
<feature type="domain" description="Major facilitator superfamily (MFS) profile" evidence="8">
    <location>
        <begin position="71"/>
        <end position="504"/>
    </location>
</feature>
<dbReference type="SUPFAM" id="SSF103473">
    <property type="entry name" value="MFS general substrate transporter"/>
    <property type="match status" value="1"/>
</dbReference>
<evidence type="ECO:0000256" key="2">
    <source>
        <dbReference type="ARBA" id="ARBA00022448"/>
    </source>
</evidence>
<evidence type="ECO:0000313" key="9">
    <source>
        <dbReference type="EMBL" id="CAD7697570.1"/>
    </source>
</evidence>
<dbReference type="InterPro" id="IPR020846">
    <property type="entry name" value="MFS_dom"/>
</dbReference>
<evidence type="ECO:0000259" key="8">
    <source>
        <dbReference type="PROSITE" id="PS50850"/>
    </source>
</evidence>
<dbReference type="InterPro" id="IPR005828">
    <property type="entry name" value="MFS_sugar_transport-like"/>
</dbReference>
<dbReference type="PROSITE" id="PS50850">
    <property type="entry name" value="MFS"/>
    <property type="match status" value="1"/>
</dbReference>
<dbReference type="EMBL" id="CAJHUC010000676">
    <property type="protein sequence ID" value="CAD7697570.1"/>
    <property type="molecule type" value="Genomic_DNA"/>
</dbReference>
<dbReference type="InterPro" id="IPR036259">
    <property type="entry name" value="MFS_trans_sf"/>
</dbReference>
<dbReference type="PANTHER" id="PTHR23511:SF5">
    <property type="entry name" value="MAJOR FACILITATOR-TYPE TRANSPORTER HXNZ-RELATED"/>
    <property type="match status" value="1"/>
</dbReference>
<comment type="caution">
    <text evidence="9">The sequence shown here is derived from an EMBL/GenBank/DDBJ whole genome shotgun (WGS) entry which is preliminary data.</text>
</comment>
<feature type="region of interest" description="Disordered" evidence="6">
    <location>
        <begin position="506"/>
        <end position="541"/>
    </location>
</feature>
<dbReference type="Proteomes" id="UP000708148">
    <property type="component" value="Unassembled WGS sequence"/>
</dbReference>
<proteinExistence type="predicted"/>
<feature type="transmembrane region" description="Helical" evidence="7">
    <location>
        <begin position="318"/>
        <end position="339"/>
    </location>
</feature>
<keyword evidence="10" id="KW-1185">Reference proteome</keyword>
<feature type="transmembrane region" description="Helical" evidence="7">
    <location>
        <begin position="196"/>
        <end position="218"/>
    </location>
</feature>
<dbReference type="PANTHER" id="PTHR23511">
    <property type="entry name" value="SYNAPTIC VESICLE GLYCOPROTEIN 2"/>
    <property type="match status" value="1"/>
</dbReference>
<keyword evidence="3 7" id="KW-0812">Transmembrane</keyword>
<keyword evidence="5 7" id="KW-0472">Membrane</keyword>
<dbReference type="OrthoDB" id="512346at2759"/>
<feature type="transmembrane region" description="Helical" evidence="7">
    <location>
        <begin position="162"/>
        <end position="184"/>
    </location>
</feature>
<feature type="transmembrane region" description="Helical" evidence="7">
    <location>
        <begin position="393"/>
        <end position="412"/>
    </location>
</feature>
<evidence type="ECO:0000256" key="3">
    <source>
        <dbReference type="ARBA" id="ARBA00022692"/>
    </source>
</evidence>
<dbReference type="Pfam" id="PF00083">
    <property type="entry name" value="Sugar_tr"/>
    <property type="match status" value="1"/>
</dbReference>
<evidence type="ECO:0000256" key="1">
    <source>
        <dbReference type="ARBA" id="ARBA00004141"/>
    </source>
</evidence>
<keyword evidence="4 7" id="KW-1133">Transmembrane helix</keyword>
<comment type="subcellular location">
    <subcellularLocation>
        <location evidence="1">Membrane</location>
        <topology evidence="1">Multi-pass membrane protein</topology>
    </subcellularLocation>
</comment>
<feature type="transmembrane region" description="Helical" evidence="7">
    <location>
        <begin position="368"/>
        <end position="386"/>
    </location>
</feature>
<feature type="transmembrane region" description="Helical" evidence="7">
    <location>
        <begin position="224"/>
        <end position="245"/>
    </location>
</feature>